<evidence type="ECO:0000259" key="2">
    <source>
        <dbReference type="PROSITE" id="PS50110"/>
    </source>
</evidence>
<dbReference type="EMBL" id="CADCWD010000081">
    <property type="protein sequence ID" value="CAA9544861.1"/>
    <property type="molecule type" value="Genomic_DNA"/>
</dbReference>
<evidence type="ECO:0000256" key="1">
    <source>
        <dbReference type="PROSITE-ProRule" id="PRU00169"/>
    </source>
</evidence>
<dbReference type="GO" id="GO:0000160">
    <property type="term" value="P:phosphorelay signal transduction system"/>
    <property type="evidence" value="ECO:0007669"/>
    <property type="project" value="InterPro"/>
</dbReference>
<feature type="domain" description="Response regulatory" evidence="2">
    <location>
        <begin position="13"/>
        <end position="123"/>
    </location>
</feature>
<reference evidence="3" key="1">
    <citation type="submission" date="2020-02" db="EMBL/GenBank/DDBJ databases">
        <authorList>
            <person name="Meier V. D."/>
        </authorList>
    </citation>
    <scope>NUCLEOTIDE SEQUENCE</scope>
    <source>
        <strain evidence="3">AVDCRST_MAG23</strain>
    </source>
</reference>
<keyword evidence="1" id="KW-0597">Phosphoprotein</keyword>
<dbReference type="Pfam" id="PF00072">
    <property type="entry name" value="Response_reg"/>
    <property type="match status" value="1"/>
</dbReference>
<dbReference type="PROSITE" id="PS50110">
    <property type="entry name" value="RESPONSE_REGULATORY"/>
    <property type="match status" value="1"/>
</dbReference>
<protein>
    <recommendedName>
        <fullName evidence="2">Response regulatory domain-containing protein</fullName>
    </recommendedName>
</protein>
<dbReference type="AlphaFoldDB" id="A0A6J4UCQ9"/>
<dbReference type="InterPro" id="IPR011006">
    <property type="entry name" value="CheY-like_superfamily"/>
</dbReference>
<proteinExistence type="predicted"/>
<name>A0A6J4UCQ9_9SPHN</name>
<gene>
    <name evidence="3" type="ORF">AVDCRST_MAG23-2442</name>
</gene>
<feature type="modified residue" description="4-aspartylphosphate" evidence="1">
    <location>
        <position position="63"/>
    </location>
</feature>
<evidence type="ECO:0000313" key="3">
    <source>
        <dbReference type="EMBL" id="CAA9544861.1"/>
    </source>
</evidence>
<sequence>MEEKQNQGLRGARILIVEDEYYLAEDIADALTDRGVEVLGPVGTIEEASQAVSRADFDCAIVDMNLRGDMAFPIADQLGQAGIPFLIATGYNSASLPDRFAHVPRVEKPSDPAAIIDAVSPLLGRRQH</sequence>
<dbReference type="InterPro" id="IPR001789">
    <property type="entry name" value="Sig_transdc_resp-reg_receiver"/>
</dbReference>
<accession>A0A6J4UCQ9</accession>
<dbReference type="SUPFAM" id="SSF52172">
    <property type="entry name" value="CheY-like"/>
    <property type="match status" value="1"/>
</dbReference>
<organism evidence="3">
    <name type="scientific">uncultured Sphingosinicella sp</name>
    <dbReference type="NCBI Taxonomy" id="478748"/>
    <lineage>
        <taxon>Bacteria</taxon>
        <taxon>Pseudomonadati</taxon>
        <taxon>Pseudomonadota</taxon>
        <taxon>Alphaproteobacteria</taxon>
        <taxon>Sphingomonadales</taxon>
        <taxon>Sphingosinicellaceae</taxon>
        <taxon>Sphingosinicella</taxon>
        <taxon>environmental samples</taxon>
    </lineage>
</organism>
<dbReference type="Gene3D" id="3.40.50.2300">
    <property type="match status" value="1"/>
</dbReference>